<sequence length="468" mass="51520">MKLSLVGFSLLSTLAGATESFYYYYTKEDCLESLEEGDDEIREFMNGIEDANPEDIQRLCSDIGRDFFSYSGDITCDNGEHEEIDIEEDQFMCLPTTCTDDKELLDYLIVGLHVILAGGSDPSQCFGSIEYEGLGDGIPQPMQCNLDLKEVSDEVWTNFGDAIMDDTMEAYENDNCGEYPAPEPETEPITCGAGQKQCSGHYGPGGDGNELLDEGLKWCCASCDCKDLNDRISNGPQSEAGQKQCSGHYGPGGDGNELLDEGLKWCCASCNCKDLGDATTNIKYTNAARVCEENDGMDFFTYSRSTTLIDGTIQVVADVPTCLPSSCTSDEEILKAVLLEGSEIPSDEHSFVFTDIGPNDPIDNGPAICMDPPKQVKFQVKFKTSKMKRKNCVWARKNAKKRCNFPEIEEGCPMTCGGCDSTEKFLLNNHGVRKSCKWAKRKKTSQRCSKSPTSEMCPSVCESWPSLE</sequence>
<protein>
    <recommendedName>
        <fullName evidence="3">ShKT domain-containing protein</fullName>
    </recommendedName>
</protein>
<dbReference type="EMBL" id="HBIO01002538">
    <property type="protein sequence ID" value="CAE0456950.1"/>
    <property type="molecule type" value="Transcribed_RNA"/>
</dbReference>
<feature type="signal peptide" evidence="1">
    <location>
        <begin position="1"/>
        <end position="20"/>
    </location>
</feature>
<organism evidence="2">
    <name type="scientific">Chaetoceros debilis</name>
    <dbReference type="NCBI Taxonomy" id="122233"/>
    <lineage>
        <taxon>Eukaryota</taxon>
        <taxon>Sar</taxon>
        <taxon>Stramenopiles</taxon>
        <taxon>Ochrophyta</taxon>
        <taxon>Bacillariophyta</taxon>
        <taxon>Coscinodiscophyceae</taxon>
        <taxon>Chaetocerotophycidae</taxon>
        <taxon>Chaetocerotales</taxon>
        <taxon>Chaetocerotaceae</taxon>
        <taxon>Chaetoceros</taxon>
    </lineage>
</organism>
<name>A0A7S3PVR7_9STRA</name>
<gene>
    <name evidence="2" type="ORF">CDEB00056_LOCUS1791</name>
</gene>
<accession>A0A7S3PVR7</accession>
<feature type="chain" id="PRO_5031075190" description="ShKT domain-containing protein" evidence="1">
    <location>
        <begin position="21"/>
        <end position="468"/>
    </location>
</feature>
<keyword evidence="1" id="KW-0732">Signal</keyword>
<reference evidence="2" key="1">
    <citation type="submission" date="2021-01" db="EMBL/GenBank/DDBJ databases">
        <authorList>
            <person name="Corre E."/>
            <person name="Pelletier E."/>
            <person name="Niang G."/>
            <person name="Scheremetjew M."/>
            <person name="Finn R."/>
            <person name="Kale V."/>
            <person name="Holt S."/>
            <person name="Cochrane G."/>
            <person name="Meng A."/>
            <person name="Brown T."/>
            <person name="Cohen L."/>
        </authorList>
    </citation>
    <scope>NUCLEOTIDE SEQUENCE</scope>
    <source>
        <strain evidence="2">MM31A-1</strain>
    </source>
</reference>
<proteinExistence type="predicted"/>
<dbReference type="AlphaFoldDB" id="A0A7S3PVR7"/>
<evidence type="ECO:0000313" key="2">
    <source>
        <dbReference type="EMBL" id="CAE0456950.1"/>
    </source>
</evidence>
<evidence type="ECO:0000256" key="1">
    <source>
        <dbReference type="SAM" id="SignalP"/>
    </source>
</evidence>
<evidence type="ECO:0008006" key="3">
    <source>
        <dbReference type="Google" id="ProtNLM"/>
    </source>
</evidence>